<evidence type="ECO:0000259" key="1">
    <source>
        <dbReference type="Pfam" id="PF13304"/>
    </source>
</evidence>
<dbReference type="InterPro" id="IPR003959">
    <property type="entry name" value="ATPase_AAA_core"/>
</dbReference>
<dbReference type="InterPro" id="IPR027417">
    <property type="entry name" value="P-loop_NTPase"/>
</dbReference>
<dbReference type="AlphaFoldDB" id="A0A1Z4JSW5"/>
<sequence>MKPIYLDDELQTASSSNASCGLVRNWLIRFNEKAIERLNCILRTVAEAEIIPRTPLCDAQSGAPLAVNFCRGGVRLEIQSANDALVSLLALPSQVEMQLARPTLTDECVLLLDEPELHLNPVIQATVAEYIAEISRTANAQVILVTHSNHIVHCLRQYSDSAILNIER</sequence>
<dbReference type="GO" id="GO:0016887">
    <property type="term" value="F:ATP hydrolysis activity"/>
    <property type="evidence" value="ECO:0007669"/>
    <property type="project" value="InterPro"/>
</dbReference>
<dbReference type="Pfam" id="PF13304">
    <property type="entry name" value="AAA_21"/>
    <property type="match status" value="1"/>
</dbReference>
<dbReference type="EMBL" id="AP018205">
    <property type="protein sequence ID" value="BAY59728.1"/>
    <property type="molecule type" value="Genomic_DNA"/>
</dbReference>
<organism evidence="2 3">
    <name type="scientific">Leptolyngbya boryana NIES-2135</name>
    <dbReference type="NCBI Taxonomy" id="1973484"/>
    <lineage>
        <taxon>Bacteria</taxon>
        <taxon>Bacillati</taxon>
        <taxon>Cyanobacteriota</taxon>
        <taxon>Cyanophyceae</taxon>
        <taxon>Leptolyngbyales</taxon>
        <taxon>Leptolyngbyaceae</taxon>
        <taxon>Leptolyngbya group</taxon>
        <taxon>Leptolyngbya</taxon>
    </lineage>
</organism>
<accession>A0A1Z4JSW5</accession>
<dbReference type="GO" id="GO:0005524">
    <property type="term" value="F:ATP binding"/>
    <property type="evidence" value="ECO:0007669"/>
    <property type="project" value="InterPro"/>
</dbReference>
<protein>
    <recommendedName>
        <fullName evidence="1">ATPase AAA-type core domain-containing protein</fullName>
    </recommendedName>
</protein>
<dbReference type="SUPFAM" id="SSF52540">
    <property type="entry name" value="P-loop containing nucleoside triphosphate hydrolases"/>
    <property type="match status" value="1"/>
</dbReference>
<dbReference type="Proteomes" id="UP000217895">
    <property type="component" value="Plasmid Plasmid2 dna"/>
</dbReference>
<keyword evidence="2" id="KW-0614">Plasmid</keyword>
<reference evidence="2 3" key="1">
    <citation type="submission" date="2017-06" db="EMBL/GenBank/DDBJ databases">
        <title>Genome sequencing of cyanobaciteial culture collection at National Institute for Environmental Studies (NIES).</title>
        <authorList>
            <person name="Hirose Y."/>
            <person name="Shimura Y."/>
            <person name="Fujisawa T."/>
            <person name="Nakamura Y."/>
            <person name="Kawachi M."/>
        </authorList>
    </citation>
    <scope>NUCLEOTIDE SEQUENCE [LARGE SCALE GENOMIC DNA]</scope>
    <source>
        <strain evidence="2 3">NIES-2135</strain>
        <plasmid evidence="3">Plasmid Plasmid2 dna</plasmid>
    </source>
</reference>
<keyword evidence="3" id="KW-1185">Reference proteome</keyword>
<proteinExistence type="predicted"/>
<dbReference type="Gene3D" id="3.40.50.300">
    <property type="entry name" value="P-loop containing nucleotide triphosphate hydrolases"/>
    <property type="match status" value="1"/>
</dbReference>
<feature type="domain" description="ATPase AAA-type core" evidence="1">
    <location>
        <begin position="108"/>
        <end position="152"/>
    </location>
</feature>
<geneLocation type="plasmid" evidence="2">
    <name>plasmid2</name>
</geneLocation>
<evidence type="ECO:0000313" key="3">
    <source>
        <dbReference type="Proteomes" id="UP000217895"/>
    </source>
</evidence>
<name>A0A1Z4JSW5_LEPBY</name>
<evidence type="ECO:0000313" key="2">
    <source>
        <dbReference type="EMBL" id="BAY59728.1"/>
    </source>
</evidence>
<gene>
    <name evidence="2" type="ORF">NIES2135_66050</name>
</gene>